<dbReference type="GO" id="GO:0016787">
    <property type="term" value="F:hydrolase activity"/>
    <property type="evidence" value="ECO:0007669"/>
    <property type="project" value="UniProtKB-KW"/>
</dbReference>
<keyword evidence="1" id="KW-0479">Metal-binding</keyword>
<dbReference type="InterPro" id="IPR001130">
    <property type="entry name" value="TatD-like"/>
</dbReference>
<dbReference type="InterPro" id="IPR032466">
    <property type="entry name" value="Metal_Hydrolase"/>
</dbReference>
<dbReference type="EMBL" id="JBHRYR010000002">
    <property type="protein sequence ID" value="MFC3852050.1"/>
    <property type="molecule type" value="Genomic_DNA"/>
</dbReference>
<organism evidence="2 3">
    <name type="scientific">Saccharospirillum mangrovi</name>
    <dbReference type="NCBI Taxonomy" id="2161747"/>
    <lineage>
        <taxon>Bacteria</taxon>
        <taxon>Pseudomonadati</taxon>
        <taxon>Pseudomonadota</taxon>
        <taxon>Gammaproteobacteria</taxon>
        <taxon>Oceanospirillales</taxon>
        <taxon>Saccharospirillaceae</taxon>
        <taxon>Saccharospirillum</taxon>
    </lineage>
</organism>
<sequence>MPATSRHEVPVFSTPLIETHCHLDYLKQDTTSAIIAHAHAHGIAKIITIAVEPENLATVLDLVSAHEQVYGTQGVHPHSADLYSEAVGTDIAQGAKHPKILAIGEIGLDYHYDNSPRAQQRRAFTAQLDIALAANLPIVVHTRDADADTMAIFKEYSGRGLRGVIHSFTSSPELAAFCVEEGFYLGFNGIVSFNKADNVRAVLAQTPLARVLLETDAPYLTPVPFRGKENAPFYLPWVAQKVAEVKGVSIDEVAETTTANAQRLFFSSL</sequence>
<dbReference type="InterPro" id="IPR015991">
    <property type="entry name" value="TatD/YcfH-like"/>
</dbReference>
<dbReference type="RefSeq" id="WP_380693745.1">
    <property type="nucleotide sequence ID" value="NZ_JBHRYR010000002.1"/>
</dbReference>
<reference evidence="3" key="1">
    <citation type="journal article" date="2019" name="Int. J. Syst. Evol. Microbiol.">
        <title>The Global Catalogue of Microorganisms (GCM) 10K type strain sequencing project: providing services to taxonomists for standard genome sequencing and annotation.</title>
        <authorList>
            <consortium name="The Broad Institute Genomics Platform"/>
            <consortium name="The Broad Institute Genome Sequencing Center for Infectious Disease"/>
            <person name="Wu L."/>
            <person name="Ma J."/>
        </authorList>
    </citation>
    <scope>NUCLEOTIDE SEQUENCE [LARGE SCALE GENOMIC DNA]</scope>
    <source>
        <strain evidence="3">IBRC 10765</strain>
    </source>
</reference>
<dbReference type="Gene3D" id="3.20.20.140">
    <property type="entry name" value="Metal-dependent hydrolases"/>
    <property type="match status" value="1"/>
</dbReference>
<evidence type="ECO:0000256" key="1">
    <source>
        <dbReference type="ARBA" id="ARBA00022723"/>
    </source>
</evidence>
<gene>
    <name evidence="2" type="ORF">ACFOOG_04300</name>
</gene>
<protein>
    <submittedName>
        <fullName evidence="2">TatD family hydrolase</fullName>
        <ecNumber evidence="2">3.1.-.-</ecNumber>
    </submittedName>
</protein>
<accession>A0ABV7ZV21</accession>
<dbReference type="PIRSF" id="PIRSF005902">
    <property type="entry name" value="DNase_TatD"/>
    <property type="match status" value="1"/>
</dbReference>
<proteinExistence type="predicted"/>
<dbReference type="PANTHER" id="PTHR46124:SF2">
    <property type="entry name" value="D-AMINOACYL-TRNA DEACYLASE"/>
    <property type="match status" value="1"/>
</dbReference>
<dbReference type="EC" id="3.1.-.-" evidence="2"/>
<dbReference type="SUPFAM" id="SSF51556">
    <property type="entry name" value="Metallo-dependent hydrolases"/>
    <property type="match status" value="1"/>
</dbReference>
<keyword evidence="2" id="KW-0378">Hydrolase</keyword>
<keyword evidence="3" id="KW-1185">Reference proteome</keyword>
<dbReference type="PANTHER" id="PTHR46124">
    <property type="entry name" value="D-AMINOACYL-TRNA DEACYLASE"/>
    <property type="match status" value="1"/>
</dbReference>
<comment type="caution">
    <text evidence="2">The sequence shown here is derived from an EMBL/GenBank/DDBJ whole genome shotgun (WGS) entry which is preliminary data.</text>
</comment>
<evidence type="ECO:0000313" key="2">
    <source>
        <dbReference type="EMBL" id="MFC3852050.1"/>
    </source>
</evidence>
<name>A0ABV7ZV21_9GAMM</name>
<dbReference type="NCBIfam" id="TIGR00010">
    <property type="entry name" value="YchF/TatD family DNA exonuclease"/>
    <property type="match status" value="1"/>
</dbReference>
<dbReference type="CDD" id="cd01310">
    <property type="entry name" value="TatD_DNAse"/>
    <property type="match status" value="1"/>
</dbReference>
<dbReference type="Pfam" id="PF01026">
    <property type="entry name" value="TatD_DNase"/>
    <property type="match status" value="1"/>
</dbReference>
<dbReference type="Proteomes" id="UP001595617">
    <property type="component" value="Unassembled WGS sequence"/>
</dbReference>
<evidence type="ECO:0000313" key="3">
    <source>
        <dbReference type="Proteomes" id="UP001595617"/>
    </source>
</evidence>